<name>A0AAN0MDH2_9RHOB</name>
<dbReference type="KEGG" id="yrh:AABB31_12120"/>
<dbReference type="InterPro" id="IPR023352">
    <property type="entry name" value="MAPEG-like_dom_sf"/>
</dbReference>
<dbReference type="InterPro" id="IPR001129">
    <property type="entry name" value="Membr-assoc_MAPEG"/>
</dbReference>
<comment type="subcellular location">
    <subcellularLocation>
        <location evidence="1">Membrane</location>
    </subcellularLocation>
</comment>
<dbReference type="SUPFAM" id="SSF161084">
    <property type="entry name" value="MAPEG domain-like"/>
    <property type="match status" value="1"/>
</dbReference>
<organism evidence="6 7">
    <name type="scientific">Yoonia rhodophyticola</name>
    <dbReference type="NCBI Taxonomy" id="3137370"/>
    <lineage>
        <taxon>Bacteria</taxon>
        <taxon>Pseudomonadati</taxon>
        <taxon>Pseudomonadota</taxon>
        <taxon>Alphaproteobacteria</taxon>
        <taxon>Rhodobacterales</taxon>
        <taxon>Paracoccaceae</taxon>
        <taxon>Yoonia</taxon>
    </lineage>
</organism>
<dbReference type="RefSeq" id="WP_342078806.1">
    <property type="nucleotide sequence ID" value="NZ_CP151767.2"/>
</dbReference>
<dbReference type="EMBL" id="CP151767">
    <property type="protein sequence ID" value="WZU69514.1"/>
    <property type="molecule type" value="Genomic_DNA"/>
</dbReference>
<reference evidence="6 7" key="2">
    <citation type="submission" date="2024-08" db="EMBL/GenBank/DDBJ databases">
        <title>Phylogenomic analyses of a clade within the roseobacter group suggest taxonomic reassignments of species of the genera Aestuariivita, Citreicella, Loktanella, Nautella, Pelagibaca, Ruegeria, Thalassobius, Thiobacimonas and Tropicibacter, and the proposal o.</title>
        <authorList>
            <person name="Jeon C.O."/>
        </authorList>
    </citation>
    <scope>NUCLEOTIDE SEQUENCE [LARGE SCALE GENOMIC DNA]</scope>
    <source>
        <strain evidence="6 7">SS1-5</strain>
    </source>
</reference>
<reference evidence="7" key="1">
    <citation type="submission" date="2024-04" db="EMBL/GenBank/DDBJ databases">
        <title>Phylogenomic analyses of a clade within the roseobacter group suggest taxonomic reassignments of species of the genera Aestuariivita, Citreicella, Loktanella, Nautella, Pelagibaca, Ruegeria, Thalassobius, Thiobacimonas and Tropicibacter, and the proposal o.</title>
        <authorList>
            <person name="Jeon C.O."/>
        </authorList>
    </citation>
    <scope>NUCLEOTIDE SEQUENCE [LARGE SCALE GENOMIC DNA]</scope>
    <source>
        <strain evidence="7">SS1-5</strain>
    </source>
</reference>
<accession>A0AAN0MDH2</accession>
<feature type="transmembrane region" description="Helical" evidence="5">
    <location>
        <begin position="47"/>
        <end position="67"/>
    </location>
</feature>
<gene>
    <name evidence="6" type="ORF">AABB31_12120</name>
</gene>
<keyword evidence="7" id="KW-1185">Reference proteome</keyword>
<dbReference type="GO" id="GO:0016020">
    <property type="term" value="C:membrane"/>
    <property type="evidence" value="ECO:0007669"/>
    <property type="project" value="UniProtKB-SubCell"/>
</dbReference>
<dbReference type="PANTHER" id="PTHR35814">
    <property type="match status" value="1"/>
</dbReference>
<evidence type="ECO:0000256" key="1">
    <source>
        <dbReference type="ARBA" id="ARBA00004370"/>
    </source>
</evidence>
<evidence type="ECO:0000256" key="2">
    <source>
        <dbReference type="ARBA" id="ARBA00022692"/>
    </source>
</evidence>
<dbReference type="Proteomes" id="UP001470809">
    <property type="component" value="Chromosome"/>
</dbReference>
<feature type="transmembrane region" description="Helical" evidence="5">
    <location>
        <begin position="102"/>
        <end position="128"/>
    </location>
</feature>
<evidence type="ECO:0000256" key="3">
    <source>
        <dbReference type="ARBA" id="ARBA00022989"/>
    </source>
</evidence>
<feature type="transmembrane region" description="Helical" evidence="5">
    <location>
        <begin position="6"/>
        <end position="26"/>
    </location>
</feature>
<keyword evidence="4 5" id="KW-0472">Membrane</keyword>
<proteinExistence type="predicted"/>
<evidence type="ECO:0000256" key="5">
    <source>
        <dbReference type="SAM" id="Phobius"/>
    </source>
</evidence>
<protein>
    <submittedName>
        <fullName evidence="6">MAPEG family protein</fullName>
    </submittedName>
</protein>
<keyword evidence="2 5" id="KW-0812">Transmembrane</keyword>
<dbReference type="Gene3D" id="1.20.120.550">
    <property type="entry name" value="Membrane associated eicosanoid/glutathione metabolism-like domain"/>
    <property type="match status" value="1"/>
</dbReference>
<dbReference type="AlphaFoldDB" id="A0AAN0MDH2"/>
<keyword evidence="3 5" id="KW-1133">Transmembrane helix</keyword>
<dbReference type="Pfam" id="PF01124">
    <property type="entry name" value="MAPEG"/>
    <property type="match status" value="1"/>
</dbReference>
<evidence type="ECO:0000313" key="6">
    <source>
        <dbReference type="EMBL" id="WZU69514.1"/>
    </source>
</evidence>
<evidence type="ECO:0000256" key="4">
    <source>
        <dbReference type="ARBA" id="ARBA00023136"/>
    </source>
</evidence>
<dbReference type="PANTHER" id="PTHR35814:SF1">
    <property type="entry name" value="GLUTATHIONE S-TRANSFERASE-RELATED"/>
    <property type="match status" value="1"/>
</dbReference>
<sequence>MTLTISPVYAAILVAWFLVLSVRVITYRRANRIAYGDDGNKWFIARIRAQANFAEYAPVGIILLALIDLQGVPAIWLHLCGVTLTLGRLLHGLGLSFLPRQLNLRVAGMALTLVALALGAAINLIAAIF</sequence>
<evidence type="ECO:0000313" key="7">
    <source>
        <dbReference type="Proteomes" id="UP001470809"/>
    </source>
</evidence>